<dbReference type="EMBL" id="JACKVH010000005">
    <property type="protein sequence ID" value="MCV7377351.1"/>
    <property type="molecule type" value="Genomic_DNA"/>
</dbReference>
<evidence type="ECO:0000256" key="4">
    <source>
        <dbReference type="ARBA" id="ARBA00022825"/>
    </source>
</evidence>
<feature type="compositionally biased region" description="Pro residues" evidence="6">
    <location>
        <begin position="255"/>
        <end position="272"/>
    </location>
</feature>
<feature type="domain" description="Peptidase S8/S53" evidence="9">
    <location>
        <begin position="317"/>
        <end position="527"/>
    </location>
</feature>
<sequence>MRRSATASRRARRGNAARAAVAALLLTSGALAGLPPAYAISPPTVDPGALPPDGTPAPPAPMKQNSYCTEVGVIPGTDFRLPPKYMEMLNLQEAWQFGRGAGQKVAVIDTGVTPHPRFPHLLPGGDYIMSGDGLSDCDAHGTIVASMIGAAPASGAATPPAAPRRPVPVPTTEPPPKPPPPQTVTLSPLPQTVTMVPPPPESPPPGPFGPAPAPPPPAAPGPGQAPSANHGGPGTVTIPSYSGGRRVVGVDSPQAPRPLDPPKPPPAPPTAAPPDAYSGIAPDVDIISIRQSSQAFGLKDAYTGDEDPQTRAKIDDVETMARAIVHAANMGATVINISDVTCMSARNVVDQRALGAAVRYAAVDKNVVIVAAAGDTSKKDCKQNPAYDPMQPKDPRGWSGVTTVVTPSWFSDYVLTVGAVDTDGRPLTQNGGQGSSSVAGPWLGIAAPGTDVIGLSPRDDGLINAIDGPDNTLLVPAGTSFATAIVSGVAALVRAKYPQLSAYQIINRLERTARAPARGVDNQVGHGVIDPVAALTWDVPEGPAKPPQQLSAPLNLPKATPHRDMVPVWVAAGGLTAALLIGGAVFGIAMFIKRTRKQQ</sequence>
<dbReference type="GO" id="GO:0005886">
    <property type="term" value="C:plasma membrane"/>
    <property type="evidence" value="ECO:0007669"/>
    <property type="project" value="TreeGrafter"/>
</dbReference>
<evidence type="ECO:0000256" key="3">
    <source>
        <dbReference type="ARBA" id="ARBA00022801"/>
    </source>
</evidence>
<dbReference type="PANTHER" id="PTHR42884">
    <property type="entry name" value="PROPROTEIN CONVERTASE SUBTILISIN/KEXIN-RELATED"/>
    <property type="match status" value="1"/>
</dbReference>
<dbReference type="PROSITE" id="PS00136">
    <property type="entry name" value="SUBTILASE_ASP"/>
    <property type="match status" value="1"/>
</dbReference>
<organism evidence="10 11">
    <name type="scientific">Mycobacterium alsense</name>
    <dbReference type="NCBI Taxonomy" id="324058"/>
    <lineage>
        <taxon>Bacteria</taxon>
        <taxon>Bacillati</taxon>
        <taxon>Actinomycetota</taxon>
        <taxon>Actinomycetes</taxon>
        <taxon>Mycobacteriales</taxon>
        <taxon>Mycobacteriaceae</taxon>
        <taxon>Mycobacterium</taxon>
    </lineage>
</organism>
<keyword evidence="7" id="KW-0472">Membrane</keyword>
<dbReference type="CDD" id="cd00306">
    <property type="entry name" value="Peptidases_S8_S53"/>
    <property type="match status" value="1"/>
</dbReference>
<keyword evidence="4 5" id="KW-0720">Serine protease</keyword>
<accession>A0AA42BW91</accession>
<dbReference type="InterPro" id="IPR000209">
    <property type="entry name" value="Peptidase_S8/S53_dom"/>
</dbReference>
<dbReference type="PANTHER" id="PTHR42884:SF14">
    <property type="entry name" value="NEUROENDOCRINE CONVERTASE 1"/>
    <property type="match status" value="1"/>
</dbReference>
<gene>
    <name evidence="10" type="ORF">H7K38_01605</name>
</gene>
<feature type="signal peptide" evidence="8">
    <location>
        <begin position="1"/>
        <end position="32"/>
    </location>
</feature>
<dbReference type="GO" id="GO:0016485">
    <property type="term" value="P:protein processing"/>
    <property type="evidence" value="ECO:0007669"/>
    <property type="project" value="TreeGrafter"/>
</dbReference>
<evidence type="ECO:0000313" key="11">
    <source>
        <dbReference type="Proteomes" id="UP001141650"/>
    </source>
</evidence>
<feature type="active site" description="Charge relay system" evidence="5">
    <location>
        <position position="140"/>
    </location>
</feature>
<dbReference type="Proteomes" id="UP001141650">
    <property type="component" value="Unassembled WGS sequence"/>
</dbReference>
<feature type="active site" description="Charge relay system" evidence="5">
    <location>
        <position position="109"/>
    </location>
</feature>
<evidence type="ECO:0000259" key="9">
    <source>
        <dbReference type="Pfam" id="PF00082"/>
    </source>
</evidence>
<feature type="transmembrane region" description="Helical" evidence="7">
    <location>
        <begin position="568"/>
        <end position="592"/>
    </location>
</feature>
<feature type="region of interest" description="Disordered" evidence="6">
    <location>
        <begin position="153"/>
        <end position="280"/>
    </location>
</feature>
<reference evidence="10" key="2">
    <citation type="journal article" date="2022" name="BMC Genomics">
        <title>Comparative genome analysis of mycobacteria focusing on tRNA and non-coding RNA.</title>
        <authorList>
            <person name="Behra P.R.K."/>
            <person name="Pettersson B.M.F."/>
            <person name="Ramesh M."/>
            <person name="Das S."/>
            <person name="Dasgupta S."/>
            <person name="Kirsebom L.A."/>
        </authorList>
    </citation>
    <scope>NUCLEOTIDE SEQUENCE</scope>
    <source>
        <strain evidence="10">CCUG 55640</strain>
    </source>
</reference>
<comment type="caution">
    <text evidence="10">The sequence shown here is derived from an EMBL/GenBank/DDBJ whole genome shotgun (WGS) entry which is preliminary data.</text>
</comment>
<dbReference type="SUPFAM" id="SSF52743">
    <property type="entry name" value="Subtilisin-like"/>
    <property type="match status" value="1"/>
</dbReference>
<dbReference type="PRINTS" id="PR00723">
    <property type="entry name" value="SUBTILISIN"/>
</dbReference>
<evidence type="ECO:0000256" key="6">
    <source>
        <dbReference type="SAM" id="MobiDB-lite"/>
    </source>
</evidence>
<feature type="compositionally biased region" description="Low complexity" evidence="6">
    <location>
        <begin position="183"/>
        <end position="192"/>
    </location>
</feature>
<feature type="chain" id="PRO_5041267476" evidence="8">
    <location>
        <begin position="33"/>
        <end position="599"/>
    </location>
</feature>
<comment type="similarity">
    <text evidence="1 5">Belongs to the peptidase S8 family.</text>
</comment>
<evidence type="ECO:0000256" key="7">
    <source>
        <dbReference type="SAM" id="Phobius"/>
    </source>
</evidence>
<keyword evidence="7" id="KW-0812">Transmembrane</keyword>
<evidence type="ECO:0000256" key="1">
    <source>
        <dbReference type="ARBA" id="ARBA00011073"/>
    </source>
</evidence>
<keyword evidence="2 5" id="KW-0645">Protease</keyword>
<proteinExistence type="inferred from homology"/>
<dbReference type="AlphaFoldDB" id="A0AA42BW91"/>
<feature type="compositionally biased region" description="Pro residues" evidence="6">
    <location>
        <begin position="196"/>
        <end position="220"/>
    </location>
</feature>
<feature type="active site" description="Charge relay system" evidence="5">
    <location>
        <position position="480"/>
    </location>
</feature>
<dbReference type="InterPro" id="IPR036852">
    <property type="entry name" value="Peptidase_S8/S53_dom_sf"/>
</dbReference>
<reference evidence="10" key="1">
    <citation type="submission" date="2020-07" db="EMBL/GenBank/DDBJ databases">
        <authorList>
            <person name="Pettersson B.M.F."/>
            <person name="Behra P.R.K."/>
            <person name="Ramesh M."/>
            <person name="Das S."/>
            <person name="Dasgupta S."/>
            <person name="Kirsebom L.A."/>
        </authorList>
    </citation>
    <scope>NUCLEOTIDE SEQUENCE</scope>
    <source>
        <strain evidence="10">CCUG 55640</strain>
    </source>
</reference>
<dbReference type="RefSeq" id="WP_264010236.1">
    <property type="nucleotide sequence ID" value="NZ_JACKVH010000005.1"/>
</dbReference>
<name>A0AA42BW91_9MYCO</name>
<feature type="compositionally biased region" description="Pro residues" evidence="6">
    <location>
        <begin position="160"/>
        <end position="182"/>
    </location>
</feature>
<evidence type="ECO:0000256" key="2">
    <source>
        <dbReference type="ARBA" id="ARBA00022670"/>
    </source>
</evidence>
<protein>
    <submittedName>
        <fullName evidence="10">Type VII secretion-associated serine protease mycosin</fullName>
    </submittedName>
</protein>
<dbReference type="InterPro" id="IPR015500">
    <property type="entry name" value="Peptidase_S8_subtilisin-rel"/>
</dbReference>
<dbReference type="Gene3D" id="3.40.50.200">
    <property type="entry name" value="Peptidase S8/S53 domain"/>
    <property type="match status" value="2"/>
</dbReference>
<dbReference type="Pfam" id="PF00082">
    <property type="entry name" value="Peptidase_S8"/>
    <property type="match status" value="1"/>
</dbReference>
<dbReference type="PROSITE" id="PS51892">
    <property type="entry name" value="SUBTILASE"/>
    <property type="match status" value="1"/>
</dbReference>
<evidence type="ECO:0000313" key="10">
    <source>
        <dbReference type="EMBL" id="MCV7377351.1"/>
    </source>
</evidence>
<evidence type="ECO:0000256" key="5">
    <source>
        <dbReference type="PROSITE-ProRule" id="PRU01240"/>
    </source>
</evidence>
<dbReference type="InterPro" id="IPR023827">
    <property type="entry name" value="Peptidase_S8_Asp-AS"/>
</dbReference>
<keyword evidence="8" id="KW-0732">Signal</keyword>
<keyword evidence="7" id="KW-1133">Transmembrane helix</keyword>
<evidence type="ECO:0000256" key="8">
    <source>
        <dbReference type="SAM" id="SignalP"/>
    </source>
</evidence>
<keyword evidence="3 5" id="KW-0378">Hydrolase</keyword>
<dbReference type="GO" id="GO:0004252">
    <property type="term" value="F:serine-type endopeptidase activity"/>
    <property type="evidence" value="ECO:0007669"/>
    <property type="project" value="UniProtKB-UniRule"/>
</dbReference>